<dbReference type="EMBL" id="LJZR01000060">
    <property type="protein sequence ID" value="KPQ32350.1"/>
    <property type="molecule type" value="Genomic_DNA"/>
</dbReference>
<comment type="caution">
    <text evidence="1">The sequence shown here is derived from an EMBL/GenBank/DDBJ whole genome shotgun (WGS) entry which is preliminary data.</text>
</comment>
<proteinExistence type="predicted"/>
<reference evidence="1 2" key="1">
    <citation type="submission" date="2015-09" db="EMBL/GenBank/DDBJ databases">
        <title>Identification and resolution of microdiversity through metagenomic sequencing of parallel consortia.</title>
        <authorList>
            <person name="Nelson W.C."/>
            <person name="Romine M.F."/>
            <person name="Lindemann S.R."/>
        </authorList>
    </citation>
    <scope>NUCLEOTIDE SEQUENCE [LARGE SCALE GENOMIC DNA]</scope>
    <source>
        <strain evidence="1">Ana</strain>
    </source>
</reference>
<evidence type="ECO:0008006" key="3">
    <source>
        <dbReference type="Google" id="ProtNLM"/>
    </source>
</evidence>
<sequence>MFIRASIAEVIEQTGSISLLTDGERREHPETQPQVADSEIHANPVEAFNASLRWRNAAFRRKTNTYAKSRQDLQRTLDIYWLVHNFVRAHFTTKVVPAVKLGILEVGLSWFQLLT</sequence>
<feature type="non-terminal residue" evidence="1">
    <location>
        <position position="115"/>
    </location>
</feature>
<name>A0A0P7YQA7_9CYAN</name>
<dbReference type="AlphaFoldDB" id="A0A0P7YQA7"/>
<organism evidence="1 2">
    <name type="scientific">Phormidesmis priestleyi Ana</name>
    <dbReference type="NCBI Taxonomy" id="1666911"/>
    <lineage>
        <taxon>Bacteria</taxon>
        <taxon>Bacillati</taxon>
        <taxon>Cyanobacteriota</taxon>
        <taxon>Cyanophyceae</taxon>
        <taxon>Leptolyngbyales</taxon>
        <taxon>Leptolyngbyaceae</taxon>
        <taxon>Phormidesmis</taxon>
    </lineage>
</organism>
<evidence type="ECO:0000313" key="1">
    <source>
        <dbReference type="EMBL" id="KPQ32350.1"/>
    </source>
</evidence>
<protein>
    <recommendedName>
        <fullName evidence="3">DDE domain</fullName>
    </recommendedName>
</protein>
<accession>A0A0P7YQA7</accession>
<gene>
    <name evidence="1" type="ORF">HLUCCA11_21755</name>
</gene>
<dbReference type="STRING" id="1666911.HLUCCA11_21755"/>
<dbReference type="Proteomes" id="UP000050465">
    <property type="component" value="Unassembled WGS sequence"/>
</dbReference>
<evidence type="ECO:0000313" key="2">
    <source>
        <dbReference type="Proteomes" id="UP000050465"/>
    </source>
</evidence>